<keyword evidence="4" id="KW-0227">DNA damage</keyword>
<accession>A0A9W6MVQ3</accession>
<name>A0A9W6MVQ3_9HYPH</name>
<dbReference type="AlphaFoldDB" id="A0A9W6MVQ3"/>
<evidence type="ECO:0000313" key="10">
    <source>
        <dbReference type="EMBL" id="GLK68005.1"/>
    </source>
</evidence>
<evidence type="ECO:0000313" key="11">
    <source>
        <dbReference type="Proteomes" id="UP001143372"/>
    </source>
</evidence>
<reference evidence="10" key="2">
    <citation type="submission" date="2023-01" db="EMBL/GenBank/DDBJ databases">
        <authorList>
            <person name="Sun Q."/>
            <person name="Evtushenko L."/>
        </authorList>
    </citation>
    <scope>NUCLEOTIDE SEQUENCE</scope>
    <source>
        <strain evidence="10">VKM B-2347</strain>
    </source>
</reference>
<keyword evidence="11" id="KW-1185">Reference proteome</keyword>
<keyword evidence="10" id="KW-0548">Nucleotidyltransferase</keyword>
<gene>
    <name evidence="10" type="ORF">GCM10008179_16430</name>
</gene>
<evidence type="ECO:0000256" key="1">
    <source>
        <dbReference type="ARBA" id="ARBA00001946"/>
    </source>
</evidence>
<dbReference type="Proteomes" id="UP001143372">
    <property type="component" value="Unassembled WGS sequence"/>
</dbReference>
<evidence type="ECO:0000256" key="5">
    <source>
        <dbReference type="ARBA" id="ARBA00025589"/>
    </source>
</evidence>
<dbReference type="GO" id="GO:0006281">
    <property type="term" value="P:DNA repair"/>
    <property type="evidence" value="ECO:0007669"/>
    <property type="project" value="InterPro"/>
</dbReference>
<dbReference type="SUPFAM" id="SSF56672">
    <property type="entry name" value="DNA/RNA polymerases"/>
    <property type="match status" value="1"/>
</dbReference>
<evidence type="ECO:0000256" key="6">
    <source>
        <dbReference type="ARBA" id="ARBA00049244"/>
    </source>
</evidence>
<dbReference type="EC" id="2.7.7.7" evidence="3"/>
<dbReference type="InterPro" id="IPR050356">
    <property type="entry name" value="SulA_CellDiv_inhibitor"/>
</dbReference>
<comment type="function">
    <text evidence="5">Poorly processive, error-prone DNA polymerase involved in untargeted mutagenesis. Copies undamaged DNA at stalled replication forks, which arise in vivo from mismatched or misaligned primer ends. These misaligned primers can be extended by PolIV. Exhibits no 3'-5' exonuclease (proofreading) activity. May be involved in translesional synthesis, in conjunction with the beta clamp from PolIII.</text>
</comment>
<dbReference type="PANTHER" id="PTHR35369:SF2">
    <property type="entry name" value="BLR3025 PROTEIN"/>
    <property type="match status" value="1"/>
</dbReference>
<comment type="cofactor">
    <cofactor evidence="1">
        <name>Mg(2+)</name>
        <dbReference type="ChEBI" id="CHEBI:18420"/>
    </cofactor>
</comment>
<dbReference type="GO" id="GO:0003887">
    <property type="term" value="F:DNA-directed DNA polymerase activity"/>
    <property type="evidence" value="ECO:0007669"/>
    <property type="project" value="UniProtKB-KW"/>
</dbReference>
<comment type="subunit">
    <text evidence="2">Monomer.</text>
</comment>
<reference evidence="10" key="1">
    <citation type="journal article" date="2014" name="Int. J. Syst. Evol. Microbiol.">
        <title>Complete genome sequence of Corynebacterium casei LMG S-19264T (=DSM 44701T), isolated from a smear-ripened cheese.</title>
        <authorList>
            <consortium name="US DOE Joint Genome Institute (JGI-PGF)"/>
            <person name="Walter F."/>
            <person name="Albersmeier A."/>
            <person name="Kalinowski J."/>
            <person name="Ruckert C."/>
        </authorList>
    </citation>
    <scope>NUCLEOTIDE SEQUENCE</scope>
    <source>
        <strain evidence="10">VKM B-2347</strain>
    </source>
</reference>
<dbReference type="Pfam" id="PF11799">
    <property type="entry name" value="IMS_C"/>
    <property type="match status" value="1"/>
</dbReference>
<feature type="compositionally biased region" description="Low complexity" evidence="7">
    <location>
        <begin position="389"/>
        <end position="398"/>
    </location>
</feature>
<feature type="domain" description="UmuC" evidence="8">
    <location>
        <begin position="25"/>
        <end position="151"/>
    </location>
</feature>
<feature type="region of interest" description="Disordered" evidence="7">
    <location>
        <begin position="382"/>
        <end position="408"/>
    </location>
</feature>
<dbReference type="EMBL" id="BSFI01000007">
    <property type="protein sequence ID" value="GLK68005.1"/>
    <property type="molecule type" value="Genomic_DNA"/>
</dbReference>
<dbReference type="Pfam" id="PF00817">
    <property type="entry name" value="IMS"/>
    <property type="match status" value="1"/>
</dbReference>
<evidence type="ECO:0000256" key="7">
    <source>
        <dbReference type="SAM" id="MobiDB-lite"/>
    </source>
</evidence>
<evidence type="ECO:0000259" key="8">
    <source>
        <dbReference type="Pfam" id="PF00817"/>
    </source>
</evidence>
<evidence type="ECO:0000256" key="2">
    <source>
        <dbReference type="ARBA" id="ARBA00011245"/>
    </source>
</evidence>
<dbReference type="GO" id="GO:0003684">
    <property type="term" value="F:damaged DNA binding"/>
    <property type="evidence" value="ECO:0007669"/>
    <property type="project" value="InterPro"/>
</dbReference>
<dbReference type="InterPro" id="IPR043502">
    <property type="entry name" value="DNA/RNA_pol_sf"/>
</dbReference>
<keyword evidence="10" id="KW-0808">Transferase</keyword>
<sequence length="506" mass="54600">MLPSLSIDRIRRREAAAASRSGEQDDRPLVVVDRVANALRIATLDLRAAQAGCRPCMPLAEARAVCLDVRAVPADPGADALLLEGIADWCERYTPLVALDPPSGLLLDVSGCAHFFGGEEALRADVVAALSARGFGVRAAVADTPGVARALARFTAGDRTEEDEAAVLGGLPIDALDPSEDVRIGLLRAGLTSVGAVARRGRGELAARFGAALVDALDRTLGRTDAPISPRRPAPSRLVERRFAEPVLALDAALAALRALADALGRRLEAAGEGLKAAEATFFRTDGRVARIAVAFGRATRDPDLVLRLLREKLDALADPLDPGFGFDLVRLSALAVETLAPEARSLDAAGDADQAVVALIDRLAARHGRRRILRYAPHDAHRPEAEARAAPAQAASATSWPQPFESEPPRRPLRMFAAPEAIDVIAEVPDGPPVRFVWRRVTHAVARAEGPERIALEWWRQDAAALTRDYFRVEDAEGARFWLYRDGLYVREVERPRWFLHGLFA</sequence>
<organism evidence="10 11">
    <name type="scientific">Hansschlegelia plantiphila</name>
    <dbReference type="NCBI Taxonomy" id="374655"/>
    <lineage>
        <taxon>Bacteria</taxon>
        <taxon>Pseudomonadati</taxon>
        <taxon>Pseudomonadota</taxon>
        <taxon>Alphaproteobacteria</taxon>
        <taxon>Hyphomicrobiales</taxon>
        <taxon>Methylopilaceae</taxon>
        <taxon>Hansschlegelia</taxon>
    </lineage>
</organism>
<protein>
    <recommendedName>
        <fullName evidence="3">DNA-directed DNA polymerase</fullName>
        <ecNumber evidence="3">2.7.7.7</ecNumber>
    </recommendedName>
</protein>
<comment type="catalytic activity">
    <reaction evidence="6">
        <text>DNA(n) + a 2'-deoxyribonucleoside 5'-triphosphate = DNA(n+1) + diphosphate</text>
        <dbReference type="Rhea" id="RHEA:22508"/>
        <dbReference type="Rhea" id="RHEA-COMP:17339"/>
        <dbReference type="Rhea" id="RHEA-COMP:17340"/>
        <dbReference type="ChEBI" id="CHEBI:33019"/>
        <dbReference type="ChEBI" id="CHEBI:61560"/>
        <dbReference type="ChEBI" id="CHEBI:173112"/>
        <dbReference type="EC" id="2.7.7.7"/>
    </reaction>
</comment>
<evidence type="ECO:0000259" key="9">
    <source>
        <dbReference type="Pfam" id="PF11799"/>
    </source>
</evidence>
<dbReference type="RefSeq" id="WP_271168539.1">
    <property type="nucleotide sequence ID" value="NZ_BSFI01000007.1"/>
</dbReference>
<comment type="caution">
    <text evidence="10">The sequence shown here is derived from an EMBL/GenBank/DDBJ whole genome shotgun (WGS) entry which is preliminary data.</text>
</comment>
<dbReference type="InterPro" id="IPR001126">
    <property type="entry name" value="UmuC"/>
</dbReference>
<evidence type="ECO:0000256" key="3">
    <source>
        <dbReference type="ARBA" id="ARBA00012417"/>
    </source>
</evidence>
<keyword evidence="10" id="KW-0239">DNA-directed DNA polymerase</keyword>
<dbReference type="InterPro" id="IPR017961">
    <property type="entry name" value="DNA_pol_Y-fam_little_finger"/>
</dbReference>
<dbReference type="CDD" id="cd03468">
    <property type="entry name" value="PolY_like"/>
    <property type="match status" value="1"/>
</dbReference>
<feature type="domain" description="DNA polymerase Y-family little finger" evidence="9">
    <location>
        <begin position="238"/>
        <end position="344"/>
    </location>
</feature>
<dbReference type="PANTHER" id="PTHR35369">
    <property type="entry name" value="BLR3025 PROTEIN-RELATED"/>
    <property type="match status" value="1"/>
</dbReference>
<evidence type="ECO:0000256" key="4">
    <source>
        <dbReference type="ARBA" id="ARBA00022763"/>
    </source>
</evidence>
<proteinExistence type="predicted"/>